<feature type="transmembrane region" description="Helical" evidence="1">
    <location>
        <begin position="12"/>
        <end position="37"/>
    </location>
</feature>
<feature type="transmembrane region" description="Helical" evidence="1">
    <location>
        <begin position="49"/>
        <end position="67"/>
    </location>
</feature>
<feature type="transmembrane region" description="Helical" evidence="1">
    <location>
        <begin position="111"/>
        <end position="129"/>
    </location>
</feature>
<evidence type="ECO:0000313" key="3">
    <source>
        <dbReference type="Proteomes" id="UP000198122"/>
    </source>
</evidence>
<keyword evidence="1" id="KW-0812">Transmembrane</keyword>
<accession>A0A212T823</accession>
<organism evidence="2 3">
    <name type="scientific">Kytococcus aerolatus</name>
    <dbReference type="NCBI Taxonomy" id="592308"/>
    <lineage>
        <taxon>Bacteria</taxon>
        <taxon>Bacillati</taxon>
        <taxon>Actinomycetota</taxon>
        <taxon>Actinomycetes</taxon>
        <taxon>Micrococcales</taxon>
        <taxon>Kytococcaceae</taxon>
        <taxon>Kytococcus</taxon>
    </lineage>
</organism>
<evidence type="ECO:0000313" key="2">
    <source>
        <dbReference type="EMBL" id="SNC62207.1"/>
    </source>
</evidence>
<gene>
    <name evidence="2" type="ORF">SAMN05445756_0641</name>
</gene>
<keyword evidence="1" id="KW-0472">Membrane</keyword>
<evidence type="ECO:0000256" key="1">
    <source>
        <dbReference type="SAM" id="Phobius"/>
    </source>
</evidence>
<protein>
    <submittedName>
        <fullName evidence="2">Uncharacterized protein</fullName>
    </submittedName>
</protein>
<dbReference type="EMBL" id="FYEZ01000001">
    <property type="protein sequence ID" value="SNC62207.1"/>
    <property type="molecule type" value="Genomic_DNA"/>
</dbReference>
<reference evidence="2 3" key="1">
    <citation type="submission" date="2017-06" db="EMBL/GenBank/DDBJ databases">
        <authorList>
            <person name="Kim H.J."/>
            <person name="Triplett B.A."/>
        </authorList>
    </citation>
    <scope>NUCLEOTIDE SEQUENCE [LARGE SCALE GENOMIC DNA]</scope>
    <source>
        <strain evidence="2 3">DSM 22179</strain>
    </source>
</reference>
<dbReference type="AlphaFoldDB" id="A0A212T823"/>
<dbReference type="Proteomes" id="UP000198122">
    <property type="component" value="Unassembled WGS sequence"/>
</dbReference>
<sequence>MEADTALHPVLGYGVVILGLLLLVSVPTLVVLGAAALRGIAWEYPLWQVLLYSLLVTPGVMVVSGALGLPVKVLVALLGGGRRAADVVTGVLDTLLAWAAYSLLVEDLSSAFVLALATACVWMAVKVWIDGLDVPED</sequence>
<feature type="transmembrane region" description="Helical" evidence="1">
    <location>
        <begin position="87"/>
        <end position="104"/>
    </location>
</feature>
<keyword evidence="1" id="KW-1133">Transmembrane helix</keyword>
<proteinExistence type="predicted"/>
<keyword evidence="3" id="KW-1185">Reference proteome</keyword>
<name>A0A212T823_9MICO</name>